<proteinExistence type="predicted"/>
<feature type="signal peptide" evidence="1">
    <location>
        <begin position="1"/>
        <end position="17"/>
    </location>
</feature>
<reference evidence="2 3" key="1">
    <citation type="journal article" date="2022" name="bioRxiv">
        <title>Genomics of Preaxostyla Flagellates Illuminates Evolutionary Transitions and the Path Towards Mitochondrial Loss.</title>
        <authorList>
            <person name="Novak L.V.F."/>
            <person name="Treitli S.C."/>
            <person name="Pyrih J."/>
            <person name="Halakuc P."/>
            <person name="Pipaliya S.V."/>
            <person name="Vacek V."/>
            <person name="Brzon O."/>
            <person name="Soukal P."/>
            <person name="Eme L."/>
            <person name="Dacks J.B."/>
            <person name="Karnkowska A."/>
            <person name="Elias M."/>
            <person name="Hampl V."/>
        </authorList>
    </citation>
    <scope>NUCLEOTIDE SEQUENCE [LARGE SCALE GENOMIC DNA]</scope>
    <source>
        <strain evidence="2">NAU3</strain>
        <tissue evidence="2">Gut</tissue>
    </source>
</reference>
<evidence type="ECO:0000313" key="3">
    <source>
        <dbReference type="Proteomes" id="UP001281761"/>
    </source>
</evidence>
<sequence length="210" mass="22425">MTSWLWTLRVLLPCSLSLTLVSSSLFTALSSISSASDTTISKSPNSPLPTLHSQPLPQSHPLLEPCTLLSLPPLHRQHHSLVLHHHSLLFTLDSPLIVCSRCCFLFCSPMHEVSEGDDGRFPDRIVVTSQTTWQAAMSAVSVGLSFCTLPCSLVQPPPKSVNNNLVHPSSSVGVVLAMSEGQAAIDCGVVGEIDEKRQQASSPTASTCGC</sequence>
<protein>
    <recommendedName>
        <fullName evidence="4">Secreted protein</fullName>
    </recommendedName>
</protein>
<dbReference type="Proteomes" id="UP001281761">
    <property type="component" value="Unassembled WGS sequence"/>
</dbReference>
<feature type="chain" id="PRO_5047284741" description="Secreted protein" evidence="1">
    <location>
        <begin position="18"/>
        <end position="210"/>
    </location>
</feature>
<keyword evidence="1" id="KW-0732">Signal</keyword>
<evidence type="ECO:0008006" key="4">
    <source>
        <dbReference type="Google" id="ProtNLM"/>
    </source>
</evidence>
<comment type="caution">
    <text evidence="2">The sequence shown here is derived from an EMBL/GenBank/DDBJ whole genome shotgun (WGS) entry which is preliminary data.</text>
</comment>
<dbReference type="EMBL" id="JARBJD010000038">
    <property type="protein sequence ID" value="KAK2958367.1"/>
    <property type="molecule type" value="Genomic_DNA"/>
</dbReference>
<name>A0ABQ9Y3N9_9EUKA</name>
<keyword evidence="3" id="KW-1185">Reference proteome</keyword>
<gene>
    <name evidence="2" type="ORF">BLNAU_6637</name>
</gene>
<evidence type="ECO:0000313" key="2">
    <source>
        <dbReference type="EMBL" id="KAK2958367.1"/>
    </source>
</evidence>
<evidence type="ECO:0000256" key="1">
    <source>
        <dbReference type="SAM" id="SignalP"/>
    </source>
</evidence>
<organism evidence="2 3">
    <name type="scientific">Blattamonas nauphoetae</name>
    <dbReference type="NCBI Taxonomy" id="2049346"/>
    <lineage>
        <taxon>Eukaryota</taxon>
        <taxon>Metamonada</taxon>
        <taxon>Preaxostyla</taxon>
        <taxon>Oxymonadida</taxon>
        <taxon>Blattamonas</taxon>
    </lineage>
</organism>
<accession>A0ABQ9Y3N9</accession>